<organism evidence="1 2">
    <name type="scientific">Naganishia onofrii</name>
    <dbReference type="NCBI Taxonomy" id="1851511"/>
    <lineage>
        <taxon>Eukaryota</taxon>
        <taxon>Fungi</taxon>
        <taxon>Dikarya</taxon>
        <taxon>Basidiomycota</taxon>
        <taxon>Agaricomycotina</taxon>
        <taxon>Tremellomycetes</taxon>
        <taxon>Filobasidiales</taxon>
        <taxon>Filobasidiaceae</taxon>
        <taxon>Naganishia</taxon>
    </lineage>
</organism>
<dbReference type="EMBL" id="JASBWV010000004">
    <property type="protein sequence ID" value="KAJ9126740.1"/>
    <property type="molecule type" value="Genomic_DNA"/>
</dbReference>
<evidence type="ECO:0000313" key="1">
    <source>
        <dbReference type="EMBL" id="KAJ9126740.1"/>
    </source>
</evidence>
<evidence type="ECO:0000313" key="2">
    <source>
        <dbReference type="Proteomes" id="UP001234202"/>
    </source>
</evidence>
<name>A0ACC2XSX9_9TREE</name>
<sequence length="383" mass="42711">MPFITYLQECIASELITTGQIARYVLEYGKAAYSGSKRTEIFKAAEDVDRFCIVFYEELPATTLDEKSFITQTSPMIDLIHSLRGLLEDVNDQHPGICQLFTNFFSIVSGNQVYSEVEQEALSDLISAADLLTSLPPTILQDIRRIGTLSTINGAPGIATGQWGINTHIEFGADDENPSPPTSPDPWTVGPVPANGQSDANASESIRIRAPPYITFIVKNAMKSSWDHRFGATENRSYAAQIPDSCKRIIHTAPEVCSRPTTFLYHLMCASFGLLALSIDELQERAVKEQNFASNMADNTDEVMMSLNGGQTGNISDNLKLSMMREIIARDGWTTWTWCFSGLIRVLQYWKTLSHRIDGDVFQQKWRLSVRGCPLRTDTAIDF</sequence>
<comment type="caution">
    <text evidence="1">The sequence shown here is derived from an EMBL/GenBank/DDBJ whole genome shotgun (WGS) entry which is preliminary data.</text>
</comment>
<protein>
    <submittedName>
        <fullName evidence="1">Uncharacterized protein</fullName>
    </submittedName>
</protein>
<dbReference type="Proteomes" id="UP001234202">
    <property type="component" value="Unassembled WGS sequence"/>
</dbReference>
<gene>
    <name evidence="1" type="ORF">QFC24_001771</name>
</gene>
<accession>A0ACC2XSX9</accession>
<proteinExistence type="predicted"/>
<reference evidence="1" key="1">
    <citation type="submission" date="2023-04" db="EMBL/GenBank/DDBJ databases">
        <title>Draft Genome sequencing of Naganishia species isolated from polar environments using Oxford Nanopore Technology.</title>
        <authorList>
            <person name="Leo P."/>
            <person name="Venkateswaran K."/>
        </authorList>
    </citation>
    <scope>NUCLEOTIDE SEQUENCE</scope>
    <source>
        <strain evidence="1">DBVPG 5303</strain>
    </source>
</reference>
<keyword evidence="2" id="KW-1185">Reference proteome</keyword>